<keyword evidence="3" id="KW-0238">DNA-binding</keyword>
<dbReference type="InterPro" id="IPR005650">
    <property type="entry name" value="BlaI_family"/>
</dbReference>
<evidence type="ECO:0000256" key="2">
    <source>
        <dbReference type="ARBA" id="ARBA00023015"/>
    </source>
</evidence>
<dbReference type="RefSeq" id="WP_348262702.1">
    <property type="nucleotide sequence ID" value="NZ_CP121196.1"/>
</dbReference>
<protein>
    <submittedName>
        <fullName evidence="5">BlaI/MecI/CopY family transcriptional regulator</fullName>
    </submittedName>
</protein>
<organism evidence="5">
    <name type="scientific">Telmatobacter sp. DSM 110680</name>
    <dbReference type="NCBI Taxonomy" id="3036704"/>
    <lineage>
        <taxon>Bacteria</taxon>
        <taxon>Pseudomonadati</taxon>
        <taxon>Acidobacteriota</taxon>
        <taxon>Terriglobia</taxon>
        <taxon>Terriglobales</taxon>
        <taxon>Acidobacteriaceae</taxon>
        <taxon>Telmatobacter</taxon>
    </lineage>
</organism>
<evidence type="ECO:0000256" key="4">
    <source>
        <dbReference type="ARBA" id="ARBA00023163"/>
    </source>
</evidence>
<accession>A0AAU7DK52</accession>
<dbReference type="SUPFAM" id="SSF46785">
    <property type="entry name" value="Winged helix' DNA-binding domain"/>
    <property type="match status" value="1"/>
</dbReference>
<reference evidence="5" key="1">
    <citation type="submission" date="2023-03" db="EMBL/GenBank/DDBJ databases">
        <title>Edaphobacter sp.</title>
        <authorList>
            <person name="Huber K.J."/>
            <person name="Papendorf J."/>
            <person name="Pilke C."/>
            <person name="Bunk B."/>
            <person name="Sproeer C."/>
            <person name="Pester M."/>
        </authorList>
    </citation>
    <scope>NUCLEOTIDE SEQUENCE</scope>
    <source>
        <strain evidence="5">DSM 110680</strain>
    </source>
</reference>
<keyword evidence="2" id="KW-0805">Transcription regulation</keyword>
<dbReference type="Gene3D" id="1.10.10.10">
    <property type="entry name" value="Winged helix-like DNA-binding domain superfamily/Winged helix DNA-binding domain"/>
    <property type="match status" value="1"/>
</dbReference>
<dbReference type="EMBL" id="CP121196">
    <property type="protein sequence ID" value="XBH17477.1"/>
    <property type="molecule type" value="Genomic_DNA"/>
</dbReference>
<dbReference type="AlphaFoldDB" id="A0AAU7DK52"/>
<sequence length="126" mass="14518">MPAKLSKLEFKIMETLWARNECSIRDIQESFPAKKRPAYTTIQTTVYRMEAKGVVHRLKKVGNFHIFAPAISRDAAQRRLMDDLLSLFGGRGQPVMTHLIESGKLSLEDVQEAERLLRNFKKEQKS</sequence>
<comment type="similarity">
    <text evidence="1">Belongs to the BlaI transcriptional regulatory family.</text>
</comment>
<evidence type="ECO:0000256" key="3">
    <source>
        <dbReference type="ARBA" id="ARBA00023125"/>
    </source>
</evidence>
<dbReference type="Pfam" id="PF03965">
    <property type="entry name" value="Penicillinase_R"/>
    <property type="match status" value="1"/>
</dbReference>
<dbReference type="GO" id="GO:0003677">
    <property type="term" value="F:DNA binding"/>
    <property type="evidence" value="ECO:0007669"/>
    <property type="project" value="UniProtKB-KW"/>
</dbReference>
<dbReference type="InterPro" id="IPR036390">
    <property type="entry name" value="WH_DNA-bd_sf"/>
</dbReference>
<evidence type="ECO:0000313" key="5">
    <source>
        <dbReference type="EMBL" id="XBH17477.1"/>
    </source>
</evidence>
<proteinExistence type="inferred from homology"/>
<dbReference type="GO" id="GO:0045892">
    <property type="term" value="P:negative regulation of DNA-templated transcription"/>
    <property type="evidence" value="ECO:0007669"/>
    <property type="project" value="InterPro"/>
</dbReference>
<dbReference type="PIRSF" id="PIRSF019455">
    <property type="entry name" value="CopR_AtkY"/>
    <property type="match status" value="1"/>
</dbReference>
<name>A0AAU7DK52_9BACT</name>
<dbReference type="InterPro" id="IPR036388">
    <property type="entry name" value="WH-like_DNA-bd_sf"/>
</dbReference>
<keyword evidence="4" id="KW-0804">Transcription</keyword>
<gene>
    <name evidence="5" type="ORF">P8935_23290</name>
</gene>
<evidence type="ECO:0000256" key="1">
    <source>
        <dbReference type="ARBA" id="ARBA00011046"/>
    </source>
</evidence>